<feature type="region of interest" description="Disordered" evidence="1">
    <location>
        <begin position="1"/>
        <end position="20"/>
    </location>
</feature>
<name>A0A1X7K2L6_9MICO</name>
<dbReference type="STRING" id="150121.SAMN06296010_2006"/>
<dbReference type="AlphaFoldDB" id="A0A1X7K2L6"/>
<protein>
    <submittedName>
        <fullName evidence="2">Uncharacterized protein</fullName>
    </submittedName>
</protein>
<evidence type="ECO:0000313" key="2">
    <source>
        <dbReference type="EMBL" id="SMG34945.1"/>
    </source>
</evidence>
<feature type="compositionally biased region" description="Polar residues" evidence="1">
    <location>
        <begin position="7"/>
        <end position="20"/>
    </location>
</feature>
<dbReference type="OrthoDB" id="4764576at2"/>
<gene>
    <name evidence="2" type="ORF">SAMN06296010_2006</name>
</gene>
<sequence length="88" mass="9790">MSRPVSAPSTWNNKQAAPTATAEQLIRRVHERFGEAGVTISASKVSRIVRAYLRDARATSIPDFDAWFMPHVDPTGETAVHNLMRGER</sequence>
<organism evidence="2 3">
    <name type="scientific">Agreia pratensis</name>
    <dbReference type="NCBI Taxonomy" id="150121"/>
    <lineage>
        <taxon>Bacteria</taxon>
        <taxon>Bacillati</taxon>
        <taxon>Actinomycetota</taxon>
        <taxon>Actinomycetes</taxon>
        <taxon>Micrococcales</taxon>
        <taxon>Microbacteriaceae</taxon>
        <taxon>Agreia</taxon>
    </lineage>
</organism>
<keyword evidence="3" id="KW-1185">Reference proteome</keyword>
<evidence type="ECO:0000256" key="1">
    <source>
        <dbReference type="SAM" id="MobiDB-lite"/>
    </source>
</evidence>
<accession>A0A1X7K2L6</accession>
<proteinExistence type="predicted"/>
<dbReference type="RefSeq" id="WP_139824857.1">
    <property type="nucleotide sequence ID" value="NZ_FXAY01000003.1"/>
</dbReference>
<reference evidence="3" key="1">
    <citation type="submission" date="2017-04" db="EMBL/GenBank/DDBJ databases">
        <authorList>
            <person name="Varghese N."/>
            <person name="Submissions S."/>
        </authorList>
    </citation>
    <scope>NUCLEOTIDE SEQUENCE [LARGE SCALE GENOMIC DNA]</scope>
    <source>
        <strain evidence="3">VKM Ac-2510</strain>
    </source>
</reference>
<dbReference type="EMBL" id="FXAY01000003">
    <property type="protein sequence ID" value="SMG34945.1"/>
    <property type="molecule type" value="Genomic_DNA"/>
</dbReference>
<dbReference type="Proteomes" id="UP000193244">
    <property type="component" value="Unassembled WGS sequence"/>
</dbReference>
<evidence type="ECO:0000313" key="3">
    <source>
        <dbReference type="Proteomes" id="UP000193244"/>
    </source>
</evidence>